<evidence type="ECO:0000313" key="4">
    <source>
        <dbReference type="Proteomes" id="UP000279235"/>
    </source>
</evidence>
<dbReference type="Proteomes" id="UP000279235">
    <property type="component" value="Unassembled WGS sequence"/>
</dbReference>
<keyword evidence="1" id="KW-1133">Transmembrane helix</keyword>
<keyword evidence="1" id="KW-0812">Transmembrane</keyword>
<dbReference type="EMBL" id="OGTW01000155">
    <property type="protein sequence ID" value="SPB29428.1"/>
    <property type="molecule type" value="Genomic_DNA"/>
</dbReference>
<reference evidence="3" key="2">
    <citation type="submission" date="2018-05" db="EMBL/GenBank/DDBJ databases">
        <authorList>
            <person name="Lanie J.A."/>
            <person name="Ng W.-L."/>
            <person name="Kazmierczak K.M."/>
            <person name="Andrzejewski T.M."/>
            <person name="Davidsen T.M."/>
            <person name="Wayne K.J."/>
            <person name="Tettelin H."/>
            <person name="Glass J.I."/>
            <person name="Rusch D."/>
            <person name="Podicherti R."/>
            <person name="Tsui H.-C.T."/>
            <person name="Winkler M.E."/>
        </authorList>
    </citation>
    <scope>NUCLEOTIDE SEQUENCE</scope>
    <source>
        <strain evidence="3">Lactococcus lactis</strain>
    </source>
</reference>
<evidence type="ECO:0000256" key="1">
    <source>
        <dbReference type="SAM" id="Phobius"/>
    </source>
</evidence>
<gene>
    <name evidence="3" type="ORF">AMHIJAGA_02983</name>
</gene>
<evidence type="ECO:0000313" key="3">
    <source>
        <dbReference type="EMBL" id="SPS13014.1"/>
    </source>
</evidence>
<reference evidence="2" key="1">
    <citation type="submission" date="2018-01" db="EMBL/GenBank/DDBJ databases">
        <authorList>
            <person name="Gaut B.S."/>
            <person name="Morton B.R."/>
            <person name="Clegg M.T."/>
            <person name="Duvall M.R."/>
        </authorList>
    </citation>
    <scope>NUCLEOTIDE SEQUENCE</scope>
    <source>
        <strain evidence="2">Lactococcus lactis</strain>
    </source>
</reference>
<proteinExistence type="predicted"/>
<keyword evidence="1" id="KW-0472">Membrane</keyword>
<evidence type="ECO:0000313" key="2">
    <source>
        <dbReference type="EMBL" id="SPB29428.1"/>
    </source>
</evidence>
<dbReference type="EMBL" id="OGTW02000155">
    <property type="protein sequence ID" value="SPS13014.1"/>
    <property type="molecule type" value="Genomic_DNA"/>
</dbReference>
<protein>
    <submittedName>
        <fullName evidence="3">Uncharacterized protein</fullName>
    </submittedName>
</protein>
<name>A0A2X0SY52_9LACT</name>
<organism evidence="3 4">
    <name type="scientific">Lactococcus lactis</name>
    <dbReference type="NCBI Taxonomy" id="1358"/>
    <lineage>
        <taxon>Bacteria</taxon>
        <taxon>Bacillati</taxon>
        <taxon>Bacillota</taxon>
        <taxon>Bacilli</taxon>
        <taxon>Lactobacillales</taxon>
        <taxon>Streptococcaceae</taxon>
        <taxon>Lactococcus</taxon>
    </lineage>
</organism>
<reference evidence="4" key="3">
    <citation type="submission" date="2018-05" db="EMBL/GenBank/DDBJ databases">
        <authorList>
            <person name="Duru I."/>
        </authorList>
    </citation>
    <scope>NUCLEOTIDE SEQUENCE [LARGE SCALE GENOMIC DNA]</scope>
</reference>
<dbReference type="AlphaFoldDB" id="A0A2X0SY52"/>
<dbReference type="RefSeq" id="WP_127094178.1">
    <property type="nucleotide sequence ID" value="NZ_OGTW02000155.1"/>
</dbReference>
<sequence length="84" mass="9471">MTENNQSISPNSVDVHQIPASLVINVPGHEGQPIQMYGYVKKEEITALQNRMLILETTIKNLKFLITILTVIFTIITAFAKIFQ</sequence>
<feature type="transmembrane region" description="Helical" evidence="1">
    <location>
        <begin position="62"/>
        <end position="83"/>
    </location>
</feature>
<accession>A0A2X0SY52</accession>